<gene>
    <name evidence="2" type="ORF">DUNSADRAFT_17383</name>
</gene>
<evidence type="ECO:0000313" key="2">
    <source>
        <dbReference type="EMBL" id="KAF5828586.1"/>
    </source>
</evidence>
<keyword evidence="3" id="KW-1185">Reference proteome</keyword>
<dbReference type="EMBL" id="MU070277">
    <property type="protein sequence ID" value="KAF5828586.1"/>
    <property type="molecule type" value="Genomic_DNA"/>
</dbReference>
<name>A0ABQ7G1V2_DUNSA</name>
<accession>A0ABQ7G1V2</accession>
<proteinExistence type="predicted"/>
<reference evidence="2" key="1">
    <citation type="submission" date="2017-08" db="EMBL/GenBank/DDBJ databases">
        <authorList>
            <person name="Polle J.E."/>
            <person name="Barry K."/>
            <person name="Cushman J."/>
            <person name="Schmutz J."/>
            <person name="Tran D."/>
            <person name="Hathwaick L.T."/>
            <person name="Yim W.C."/>
            <person name="Jenkins J."/>
            <person name="Mckie-Krisberg Z.M."/>
            <person name="Prochnik S."/>
            <person name="Lindquist E."/>
            <person name="Dockter R.B."/>
            <person name="Adam C."/>
            <person name="Molina H."/>
            <person name="Bunkerborg J."/>
            <person name="Jin E."/>
            <person name="Buchheim M."/>
            <person name="Magnuson J."/>
        </authorList>
    </citation>
    <scope>NUCLEOTIDE SEQUENCE</scope>
    <source>
        <strain evidence="2">CCAP 19/18</strain>
    </source>
</reference>
<sequence length="184" mass="20470">MMTHDMQIPGDSNEDSPLPTRASHSFSSNTFTLPPLKKNARGAWEESIEGVPHEWRDGASPARRGRKSNLAANTEEPGRSVVAASIEVDAREKDMHLTRDNRHATGRLMMELWVNQVLDPAATELSGKTEPNQVNVAMLKGLARFGLTRTELSGAGLTNEAIDRVYRCLYVYTIGFFDVMQVWV</sequence>
<comment type="caution">
    <text evidence="2">The sequence shown here is derived from an EMBL/GenBank/DDBJ whole genome shotgun (WGS) entry which is preliminary data.</text>
</comment>
<feature type="region of interest" description="Disordered" evidence="1">
    <location>
        <begin position="1"/>
        <end position="37"/>
    </location>
</feature>
<evidence type="ECO:0000256" key="1">
    <source>
        <dbReference type="SAM" id="MobiDB-lite"/>
    </source>
</evidence>
<evidence type="ECO:0000313" key="3">
    <source>
        <dbReference type="Proteomes" id="UP000815325"/>
    </source>
</evidence>
<feature type="compositionally biased region" description="Polar residues" evidence="1">
    <location>
        <begin position="22"/>
        <end position="32"/>
    </location>
</feature>
<evidence type="ECO:0008006" key="4">
    <source>
        <dbReference type="Google" id="ProtNLM"/>
    </source>
</evidence>
<organism evidence="2 3">
    <name type="scientific">Dunaliella salina</name>
    <name type="common">Green alga</name>
    <name type="synonym">Protococcus salinus</name>
    <dbReference type="NCBI Taxonomy" id="3046"/>
    <lineage>
        <taxon>Eukaryota</taxon>
        <taxon>Viridiplantae</taxon>
        <taxon>Chlorophyta</taxon>
        <taxon>core chlorophytes</taxon>
        <taxon>Chlorophyceae</taxon>
        <taxon>CS clade</taxon>
        <taxon>Chlamydomonadales</taxon>
        <taxon>Dunaliellaceae</taxon>
        <taxon>Dunaliella</taxon>
    </lineage>
</organism>
<feature type="region of interest" description="Disordered" evidence="1">
    <location>
        <begin position="49"/>
        <end position="78"/>
    </location>
</feature>
<protein>
    <recommendedName>
        <fullName evidence="4">Encoded protein</fullName>
    </recommendedName>
</protein>
<dbReference type="Proteomes" id="UP000815325">
    <property type="component" value="Unassembled WGS sequence"/>
</dbReference>